<keyword evidence="3" id="KW-0217">Developmental protein</keyword>
<evidence type="ECO:0000313" key="9">
    <source>
        <dbReference type="Ensembl" id="ENSORLP00000024031.2"/>
    </source>
</evidence>
<dbReference type="PANTHER" id="PTHR12113:SF8">
    <property type="entry name" value="DICKKOPF-RELATED PROTEIN 3"/>
    <property type="match status" value="1"/>
</dbReference>
<dbReference type="PANTHER" id="PTHR12113">
    <property type="entry name" value="DICKKOPF3-LIKE 3"/>
    <property type="match status" value="1"/>
</dbReference>
<keyword evidence="10" id="KW-1185">Reference proteome</keyword>
<evidence type="ECO:0000313" key="10">
    <source>
        <dbReference type="Proteomes" id="UP000001038"/>
    </source>
</evidence>
<dbReference type="Bgee" id="ENSORLG00000019295">
    <property type="expression patterns" value="Expressed in bone element and 14 other cell types or tissues"/>
</dbReference>
<dbReference type="GO" id="GO:0030178">
    <property type="term" value="P:negative regulation of Wnt signaling pathway"/>
    <property type="evidence" value="ECO:0007669"/>
    <property type="project" value="InterPro"/>
</dbReference>
<keyword evidence="6" id="KW-0732">Signal</keyword>
<sequence length="156" mass="17663">KSAQTGSVKFTCPLLLSSDLLCSKDEECCSTQMCVWGQCTANVSRGTEGTICQGQNDCRPELCCAFQRGKLLFPVCNPKPQRGESCLNHPNLLMDMLAWDQEGPRDHCQCADHLQCRQLFHLEKYPGGISFFSYISYLLQQHLDSNEMKCLWRKCS</sequence>
<dbReference type="InterPro" id="IPR006796">
    <property type="entry name" value="Dickkopf_N"/>
</dbReference>
<dbReference type="GeneTree" id="ENSGT00390000000221"/>
<evidence type="ECO:0000256" key="3">
    <source>
        <dbReference type="ARBA" id="ARBA00022473"/>
    </source>
</evidence>
<dbReference type="InterPro" id="IPR047300">
    <property type="entry name" value="Dkk3_Cys2"/>
</dbReference>
<keyword evidence="7" id="KW-1015">Disulfide bond</keyword>
<evidence type="ECO:0000256" key="2">
    <source>
        <dbReference type="ARBA" id="ARBA00010842"/>
    </source>
</evidence>
<evidence type="ECO:0000256" key="6">
    <source>
        <dbReference type="ARBA" id="ARBA00022729"/>
    </source>
</evidence>
<dbReference type="Proteomes" id="UP000001038">
    <property type="component" value="Chromosome 6"/>
</dbReference>
<comment type="subcellular location">
    <subcellularLocation>
        <location evidence="1">Secreted</location>
    </subcellularLocation>
</comment>
<protein>
    <submittedName>
        <fullName evidence="9">Dickkopf WNT signaling pathway inhibitor 3b</fullName>
    </submittedName>
</protein>
<dbReference type="GO" id="GO:0016055">
    <property type="term" value="P:Wnt signaling pathway"/>
    <property type="evidence" value="ECO:0007669"/>
    <property type="project" value="UniProtKB-KW"/>
</dbReference>
<evidence type="ECO:0000256" key="1">
    <source>
        <dbReference type="ARBA" id="ARBA00004613"/>
    </source>
</evidence>
<dbReference type="Ensembl" id="ENSORLT00000024032.2">
    <property type="protein sequence ID" value="ENSORLP00000024031.2"/>
    <property type="gene ID" value="ENSORLG00000019295.2"/>
</dbReference>
<name>H2MYF0_ORYLA</name>
<keyword evidence="5" id="KW-0879">Wnt signaling pathway</keyword>
<evidence type="ECO:0000256" key="4">
    <source>
        <dbReference type="ARBA" id="ARBA00022525"/>
    </source>
</evidence>
<evidence type="ECO:0000259" key="8">
    <source>
        <dbReference type="Pfam" id="PF04706"/>
    </source>
</evidence>
<evidence type="ECO:0000256" key="7">
    <source>
        <dbReference type="ARBA" id="ARBA00023157"/>
    </source>
</evidence>
<feature type="domain" description="Dickkopf N-terminal cysteine-rich" evidence="8">
    <location>
        <begin position="11"/>
        <end position="40"/>
    </location>
</feature>
<dbReference type="eggNOG" id="KOG1218">
    <property type="taxonomic scope" value="Eukaryota"/>
</dbReference>
<proteinExistence type="inferred from homology"/>
<dbReference type="CDD" id="cd23274">
    <property type="entry name" value="Dkk3_Cys2"/>
    <property type="match status" value="1"/>
</dbReference>
<dbReference type="GO" id="GO:0005576">
    <property type="term" value="C:extracellular region"/>
    <property type="evidence" value="ECO:0007669"/>
    <property type="project" value="UniProtKB-SubCell"/>
</dbReference>
<reference evidence="9" key="3">
    <citation type="submission" date="2025-09" db="UniProtKB">
        <authorList>
            <consortium name="Ensembl"/>
        </authorList>
    </citation>
    <scope>IDENTIFICATION</scope>
    <source>
        <strain evidence="9">Hd-rR</strain>
    </source>
</reference>
<reference evidence="9 10" key="1">
    <citation type="journal article" date="2007" name="Nature">
        <title>The medaka draft genome and insights into vertebrate genome evolution.</title>
        <authorList>
            <person name="Kasahara M."/>
            <person name="Naruse K."/>
            <person name="Sasaki S."/>
            <person name="Nakatani Y."/>
            <person name="Qu W."/>
            <person name="Ahsan B."/>
            <person name="Yamada T."/>
            <person name="Nagayasu Y."/>
            <person name="Doi K."/>
            <person name="Kasai Y."/>
            <person name="Jindo T."/>
            <person name="Kobayashi D."/>
            <person name="Shimada A."/>
            <person name="Toyoda A."/>
            <person name="Kuroki Y."/>
            <person name="Fujiyama A."/>
            <person name="Sasaki T."/>
            <person name="Shimizu A."/>
            <person name="Asakawa S."/>
            <person name="Shimizu N."/>
            <person name="Hashimoto S."/>
            <person name="Yang J."/>
            <person name="Lee Y."/>
            <person name="Matsushima K."/>
            <person name="Sugano S."/>
            <person name="Sakaizumi M."/>
            <person name="Narita T."/>
            <person name="Ohishi K."/>
            <person name="Haga S."/>
            <person name="Ohta F."/>
            <person name="Nomoto H."/>
            <person name="Nogata K."/>
            <person name="Morishita T."/>
            <person name="Endo T."/>
            <person name="Shin-I T."/>
            <person name="Takeda H."/>
            <person name="Morishita S."/>
            <person name="Kohara Y."/>
        </authorList>
    </citation>
    <scope>NUCLEOTIDE SEQUENCE [LARGE SCALE GENOMIC DNA]</scope>
    <source>
        <strain evidence="9 10">Hd-rR</strain>
    </source>
</reference>
<dbReference type="InterPro" id="IPR039863">
    <property type="entry name" value="DKK1-4"/>
</dbReference>
<dbReference type="AlphaFoldDB" id="H2MYF0"/>
<evidence type="ECO:0000256" key="5">
    <source>
        <dbReference type="ARBA" id="ARBA00022687"/>
    </source>
</evidence>
<accession>H2MYF0</accession>
<dbReference type="Gene3D" id="2.10.80.10">
    <property type="entry name" value="Lipase, subunit A"/>
    <property type="match status" value="1"/>
</dbReference>
<keyword evidence="4" id="KW-0964">Secreted</keyword>
<dbReference type="Pfam" id="PF04706">
    <property type="entry name" value="Dickkopf_N"/>
    <property type="match status" value="1"/>
</dbReference>
<comment type="similarity">
    <text evidence="2">Belongs to the dickkopf family.</text>
</comment>
<organism evidence="9 10">
    <name type="scientific">Oryzias latipes</name>
    <name type="common">Japanese rice fish</name>
    <name type="synonym">Japanese killifish</name>
    <dbReference type="NCBI Taxonomy" id="8090"/>
    <lineage>
        <taxon>Eukaryota</taxon>
        <taxon>Metazoa</taxon>
        <taxon>Chordata</taxon>
        <taxon>Craniata</taxon>
        <taxon>Vertebrata</taxon>
        <taxon>Euteleostomi</taxon>
        <taxon>Actinopterygii</taxon>
        <taxon>Neopterygii</taxon>
        <taxon>Teleostei</taxon>
        <taxon>Neoteleostei</taxon>
        <taxon>Acanthomorphata</taxon>
        <taxon>Ovalentaria</taxon>
        <taxon>Atherinomorphae</taxon>
        <taxon>Beloniformes</taxon>
        <taxon>Adrianichthyidae</taxon>
        <taxon>Oryziinae</taxon>
        <taxon>Oryzias</taxon>
    </lineage>
</organism>
<dbReference type="HOGENOM" id="CLU_055300_1_0_1"/>
<reference evidence="9" key="2">
    <citation type="submission" date="2025-08" db="UniProtKB">
        <authorList>
            <consortium name="Ensembl"/>
        </authorList>
    </citation>
    <scope>IDENTIFICATION</scope>
    <source>
        <strain evidence="9">Hd-rR</strain>
    </source>
</reference>